<evidence type="ECO:0000313" key="2">
    <source>
        <dbReference type="EMBL" id="MBB2185563.1"/>
    </source>
</evidence>
<comment type="caution">
    <text evidence="3">The sequence shown here is derived from an EMBL/GenBank/DDBJ whole genome shotgun (WGS) entry which is preliminary data.</text>
</comment>
<evidence type="ECO:0000313" key="5">
    <source>
        <dbReference type="Proteomes" id="UP000562982"/>
    </source>
</evidence>
<dbReference type="EMBL" id="JABEQI010000002">
    <property type="protein sequence ID" value="MBB2185563.1"/>
    <property type="molecule type" value="Genomic_DNA"/>
</dbReference>
<evidence type="ECO:0000313" key="4">
    <source>
        <dbReference type="Proteomes" id="UP000254958"/>
    </source>
</evidence>
<keyword evidence="4" id="KW-1185">Reference proteome</keyword>
<dbReference type="EMBL" id="QQAW01000002">
    <property type="protein sequence ID" value="RDI39366.1"/>
    <property type="molecule type" value="Genomic_DNA"/>
</dbReference>
<dbReference type="RefSeq" id="WP_114726257.1">
    <property type="nucleotide sequence ID" value="NZ_BJMI01000001.1"/>
</dbReference>
<keyword evidence="1" id="KW-0732">Signal</keyword>
<protein>
    <recommendedName>
        <fullName evidence="6">NIPSNAP protein</fullName>
    </recommendedName>
</protein>
<sequence length="255" mass="27267">MQCGRTVMAAFLAMLATDQVAHAATSTPATQSVIVSYRSTPAGRPALLHTLRDQLAPRLHALQAKGSLAHYRILFSRLADANTWDAVLVLDFQNQAQAAAWRALDATMPAGLNVANETAVTSVESTPSDSIGSGGPADGGADPVYMVIPYDYFVSTTDYTSYVRSYVFPQTDGWITAGALNAYQLYVARYAAGRTWMSLLILAYHGDDGLDRRNDVVAATRKALAANPDWAARAAGKSHIRTEKAAMVADLIAKG</sequence>
<feature type="chain" id="PRO_5044585336" description="NIPSNAP protein" evidence="1">
    <location>
        <begin position="24"/>
        <end position="255"/>
    </location>
</feature>
<gene>
    <name evidence="3" type="ORF">C7453_102153</name>
    <name evidence="2" type="ORF">HLH32_04050</name>
</gene>
<organism evidence="3 4">
    <name type="scientific">Gluconacetobacter liquefaciens</name>
    <name type="common">Acetobacter liquefaciens</name>
    <dbReference type="NCBI Taxonomy" id="89584"/>
    <lineage>
        <taxon>Bacteria</taxon>
        <taxon>Pseudomonadati</taxon>
        <taxon>Pseudomonadota</taxon>
        <taxon>Alphaproteobacteria</taxon>
        <taxon>Acetobacterales</taxon>
        <taxon>Acetobacteraceae</taxon>
        <taxon>Gluconacetobacter</taxon>
    </lineage>
</organism>
<dbReference type="OrthoDB" id="7283303at2"/>
<evidence type="ECO:0000313" key="3">
    <source>
        <dbReference type="EMBL" id="RDI39366.1"/>
    </source>
</evidence>
<dbReference type="Proteomes" id="UP000254958">
    <property type="component" value="Unassembled WGS sequence"/>
</dbReference>
<feature type="signal peptide" evidence="1">
    <location>
        <begin position="1"/>
        <end position="23"/>
    </location>
</feature>
<reference evidence="3 4" key="1">
    <citation type="submission" date="2018-07" db="EMBL/GenBank/DDBJ databases">
        <title>Genomic Encyclopedia of Type Strains, Phase IV (KMG-IV): sequencing the most valuable type-strain genomes for metagenomic binning, comparative biology and taxonomic classification.</title>
        <authorList>
            <person name="Goeker M."/>
        </authorList>
    </citation>
    <scope>NUCLEOTIDE SEQUENCE [LARGE SCALE GENOMIC DNA]</scope>
    <source>
        <strain evidence="3 4">DSM 5603</strain>
    </source>
</reference>
<evidence type="ECO:0000256" key="1">
    <source>
        <dbReference type="SAM" id="SignalP"/>
    </source>
</evidence>
<dbReference type="Proteomes" id="UP000562982">
    <property type="component" value="Unassembled WGS sequence"/>
</dbReference>
<accession>A0A370G8B4</accession>
<name>A0A370G8B4_GLULI</name>
<proteinExistence type="predicted"/>
<dbReference type="AlphaFoldDB" id="A0A370G8B4"/>
<evidence type="ECO:0008006" key="6">
    <source>
        <dbReference type="Google" id="ProtNLM"/>
    </source>
</evidence>
<reference evidence="2 5" key="2">
    <citation type="submission" date="2020-04" db="EMBL/GenBank/DDBJ databases">
        <title>Description of novel Gluconacetobacter.</title>
        <authorList>
            <person name="Sombolestani A."/>
        </authorList>
    </citation>
    <scope>NUCLEOTIDE SEQUENCE [LARGE SCALE GENOMIC DNA]</scope>
    <source>
        <strain evidence="2 5">LMG 1382</strain>
    </source>
</reference>